<accession>A0ACB8BBD9</accession>
<proteinExistence type="predicted"/>
<name>A0ACB8BBD9_9AGAM</name>
<reference evidence="1" key="1">
    <citation type="journal article" date="2021" name="New Phytol.">
        <title>Evolutionary innovations through gain and loss of genes in the ectomycorrhizal Boletales.</title>
        <authorList>
            <person name="Wu G."/>
            <person name="Miyauchi S."/>
            <person name="Morin E."/>
            <person name="Kuo A."/>
            <person name="Drula E."/>
            <person name="Varga T."/>
            <person name="Kohler A."/>
            <person name="Feng B."/>
            <person name="Cao Y."/>
            <person name="Lipzen A."/>
            <person name="Daum C."/>
            <person name="Hundley H."/>
            <person name="Pangilinan J."/>
            <person name="Johnson J."/>
            <person name="Barry K."/>
            <person name="LaButti K."/>
            <person name="Ng V."/>
            <person name="Ahrendt S."/>
            <person name="Min B."/>
            <person name="Choi I.G."/>
            <person name="Park H."/>
            <person name="Plett J.M."/>
            <person name="Magnuson J."/>
            <person name="Spatafora J.W."/>
            <person name="Nagy L.G."/>
            <person name="Henrissat B."/>
            <person name="Grigoriev I.V."/>
            <person name="Yang Z.L."/>
            <person name="Xu J."/>
            <person name="Martin F.M."/>
        </authorList>
    </citation>
    <scope>NUCLEOTIDE SEQUENCE</scope>
    <source>
        <strain evidence="1">KUC20120723A-06</strain>
    </source>
</reference>
<dbReference type="EMBL" id="MU266497">
    <property type="protein sequence ID" value="KAH7922112.1"/>
    <property type="molecule type" value="Genomic_DNA"/>
</dbReference>
<evidence type="ECO:0000313" key="1">
    <source>
        <dbReference type="EMBL" id="KAH7922112.1"/>
    </source>
</evidence>
<protein>
    <submittedName>
        <fullName evidence="1">GTP1/OBG subdomain-containing protein</fullName>
    </submittedName>
</protein>
<dbReference type="Proteomes" id="UP000790709">
    <property type="component" value="Unassembled WGS sequence"/>
</dbReference>
<organism evidence="1 2">
    <name type="scientific">Leucogyrophana mollusca</name>
    <dbReference type="NCBI Taxonomy" id="85980"/>
    <lineage>
        <taxon>Eukaryota</taxon>
        <taxon>Fungi</taxon>
        <taxon>Dikarya</taxon>
        <taxon>Basidiomycota</taxon>
        <taxon>Agaricomycotina</taxon>
        <taxon>Agaricomycetes</taxon>
        <taxon>Agaricomycetidae</taxon>
        <taxon>Boletales</taxon>
        <taxon>Boletales incertae sedis</taxon>
        <taxon>Leucogyrophana</taxon>
    </lineage>
</organism>
<keyword evidence="2" id="KW-1185">Reference proteome</keyword>
<gene>
    <name evidence="1" type="ORF">BV22DRAFT_1106783</name>
</gene>
<comment type="caution">
    <text evidence="1">The sequence shown here is derived from an EMBL/GenBank/DDBJ whole genome shotgun (WGS) entry which is preliminary data.</text>
</comment>
<sequence>MLDEVDEVAILAISKSSFGIVCTLDSLFVDAITPKDAPPDGPSPESNDADYQIERRRRKTEWKRRQQGQTFLDHLIINVRAGKGGNGCVAFHREKFKPMGPPSGGSGGRGSDIYILPTPTLTSLSSIPKRIRGAFGASGQGTWQNGKSAPPTIIKVPVGTVVRALPPSDPRAAKDEWEAEEEGLEGLDADERRARLRERRWVHYPRYEDDNVGRDVFKQAEAALYREERERRWARRQRALNPIYLDLDKVEDTTPAVDAPLGTGQHQFLGHLVAQGGAGGLGNPHFLSPLNRSPKFATRGCEGERLTLTLTLHLPADIALVGLPNAGKSTLLRALTGGRAKTAVAGYAFTTLNPVVGVVRVGEDGVWEGGVRAGVVDGGGEKDTGFNFDILETFRFTVADNPGLTPTLPISPSSDPDLSPLAFTPTPTPNSSLNENTSTTPSPSENPSAPPAPGTLALGHSFLRSLERAHALAYVVDLSGPAPWDELRALREELEAYQAGMSARARVVVANKADLLGPGADAGGGAIEENEGRVGGESEARDDARNNKVEEAKAKLRRLEDFVRTEMVVRDPATGRERVLDVVPVSAKYAQNVGRIVELMKGYVKEARGVEGEVV</sequence>
<evidence type="ECO:0000313" key="2">
    <source>
        <dbReference type="Proteomes" id="UP000790709"/>
    </source>
</evidence>